<dbReference type="OrthoDB" id="10264655at2759"/>
<feature type="compositionally biased region" description="Low complexity" evidence="1">
    <location>
        <begin position="7"/>
        <end position="19"/>
    </location>
</feature>
<dbReference type="InParanoid" id="A0A1E7FHK7"/>
<feature type="domain" description="Cyclin N-terminal" evidence="2">
    <location>
        <begin position="65"/>
        <end position="182"/>
    </location>
</feature>
<evidence type="ECO:0000313" key="4">
    <source>
        <dbReference type="Proteomes" id="UP000095751"/>
    </source>
</evidence>
<dbReference type="GO" id="GO:0016538">
    <property type="term" value="F:cyclin-dependent protein serine/threonine kinase regulator activity"/>
    <property type="evidence" value="ECO:0007669"/>
    <property type="project" value="InterPro"/>
</dbReference>
<evidence type="ECO:0000256" key="1">
    <source>
        <dbReference type="SAM" id="MobiDB-lite"/>
    </source>
</evidence>
<dbReference type="PANTHER" id="PTHR10026">
    <property type="entry name" value="CYCLIN"/>
    <property type="match status" value="1"/>
</dbReference>
<dbReference type="EMBL" id="KV784357">
    <property type="protein sequence ID" value="OEU17660.1"/>
    <property type="molecule type" value="Genomic_DNA"/>
</dbReference>
<dbReference type="InterPro" id="IPR043198">
    <property type="entry name" value="Cyclin/Ssn8"/>
</dbReference>
<evidence type="ECO:0000313" key="3">
    <source>
        <dbReference type="EMBL" id="OEU17660.1"/>
    </source>
</evidence>
<dbReference type="Pfam" id="PF00134">
    <property type="entry name" value="Cyclin_N"/>
    <property type="match status" value="1"/>
</dbReference>
<feature type="compositionally biased region" description="Low complexity" evidence="1">
    <location>
        <begin position="122"/>
        <end position="138"/>
    </location>
</feature>
<sequence>MTVTVANEGKGNNTTTNNGSLLCSSFSLRPPLPPGNNDGVISASNNNNHNHKMDDDIQIRHKRQKIVSKKKQQQHDNFAIKASFISRMYIACHILQVKTETRFTAIVLLHRYAQSKNKNKKGGNNNKNEVGDDNNNNEYDTDDDNYNDEWPWIGAVCLFLACKTEEEPRRLRDVINMARMVLSSSSMSKDIDNEHNNNKNVLCMNLTTPPSLNEEAYWDSKRKAIETESIVLRWLGFDCSVSHPHRAVYWILEKEIEVWQQLLLLSKSKLIQNQAQKTAKEVTTTQASSLLLDEKNIRLTHPIPAGKQTYDNAAADNNNHGTDNFNHSNDDESFYINGNNNGSTVTILRDKLLLFSFRRLNDALFYPIALQWGIVEMACAALDLAVHRLEGEGNGNNDDEDGHSNDTTTLLIHNNKDSSIKNNSSISNKSFFKKEWWKRYGVCNESFDGCKDNLKEATSYLKNLSTTRTTSTASTATT</sequence>
<dbReference type="InterPro" id="IPR006671">
    <property type="entry name" value="Cyclin_N"/>
</dbReference>
<dbReference type="InterPro" id="IPR036915">
    <property type="entry name" value="Cyclin-like_sf"/>
</dbReference>
<dbReference type="KEGG" id="fcy:FRACYDRAFT_238087"/>
<dbReference type="SUPFAM" id="SSF47954">
    <property type="entry name" value="Cyclin-like"/>
    <property type="match status" value="1"/>
</dbReference>
<proteinExistence type="predicted"/>
<organism evidence="3 4">
    <name type="scientific">Fragilariopsis cylindrus CCMP1102</name>
    <dbReference type="NCBI Taxonomy" id="635003"/>
    <lineage>
        <taxon>Eukaryota</taxon>
        <taxon>Sar</taxon>
        <taxon>Stramenopiles</taxon>
        <taxon>Ochrophyta</taxon>
        <taxon>Bacillariophyta</taxon>
        <taxon>Bacillariophyceae</taxon>
        <taxon>Bacillariophycidae</taxon>
        <taxon>Bacillariales</taxon>
        <taxon>Bacillariaceae</taxon>
        <taxon>Fragilariopsis</taxon>
    </lineage>
</organism>
<gene>
    <name evidence="3" type="ORF">FRACYDRAFT_238087</name>
</gene>
<feature type="region of interest" description="Disordered" evidence="1">
    <location>
        <begin position="117"/>
        <end position="141"/>
    </location>
</feature>
<accession>A0A1E7FHK7</accession>
<keyword evidence="4" id="KW-1185">Reference proteome</keyword>
<name>A0A1E7FHK7_9STRA</name>
<protein>
    <recommendedName>
        <fullName evidence="2">Cyclin N-terminal domain-containing protein</fullName>
    </recommendedName>
</protein>
<dbReference type="Proteomes" id="UP000095751">
    <property type="component" value="Unassembled WGS sequence"/>
</dbReference>
<dbReference type="Gene3D" id="1.10.472.10">
    <property type="entry name" value="Cyclin-like"/>
    <property type="match status" value="1"/>
</dbReference>
<reference evidence="3 4" key="1">
    <citation type="submission" date="2016-09" db="EMBL/GenBank/DDBJ databases">
        <title>Extensive genetic diversity and differential bi-allelic expression allows diatom success in the polar Southern Ocean.</title>
        <authorList>
            <consortium name="DOE Joint Genome Institute"/>
            <person name="Mock T."/>
            <person name="Otillar R.P."/>
            <person name="Strauss J."/>
            <person name="Dupont C."/>
            <person name="Frickenhaus S."/>
            <person name="Maumus F."/>
            <person name="Mcmullan M."/>
            <person name="Sanges R."/>
            <person name="Schmutz J."/>
            <person name="Toseland A."/>
            <person name="Valas R."/>
            <person name="Veluchamy A."/>
            <person name="Ward B.J."/>
            <person name="Allen A."/>
            <person name="Barry K."/>
            <person name="Falciatore A."/>
            <person name="Ferrante M."/>
            <person name="Fortunato A.E."/>
            <person name="Gloeckner G."/>
            <person name="Gruber A."/>
            <person name="Hipkin R."/>
            <person name="Janech M."/>
            <person name="Kroth P."/>
            <person name="Leese F."/>
            <person name="Lindquist E."/>
            <person name="Lyon B.R."/>
            <person name="Martin J."/>
            <person name="Mayer C."/>
            <person name="Parker M."/>
            <person name="Quesneville H."/>
            <person name="Raymond J."/>
            <person name="Uhlig C."/>
            <person name="Valentin K.U."/>
            <person name="Worden A.Z."/>
            <person name="Armbrust E.V."/>
            <person name="Bowler C."/>
            <person name="Green B."/>
            <person name="Moulton V."/>
            <person name="Van Oosterhout C."/>
            <person name="Grigoriev I."/>
        </authorList>
    </citation>
    <scope>NUCLEOTIDE SEQUENCE [LARGE SCALE GENOMIC DNA]</scope>
    <source>
        <strain evidence="3 4">CCMP1102</strain>
    </source>
</reference>
<dbReference type="AlphaFoldDB" id="A0A1E7FHK7"/>
<dbReference type="GO" id="GO:0006357">
    <property type="term" value="P:regulation of transcription by RNA polymerase II"/>
    <property type="evidence" value="ECO:0007669"/>
    <property type="project" value="InterPro"/>
</dbReference>
<evidence type="ECO:0000259" key="2">
    <source>
        <dbReference type="Pfam" id="PF00134"/>
    </source>
</evidence>
<feature type="region of interest" description="Disordered" evidence="1">
    <location>
        <begin position="1"/>
        <end position="22"/>
    </location>
</feature>